<reference key="2">
    <citation type="submission" date="2011-05" db="EMBL/GenBank/DDBJ databases">
        <title>The Genome Sequence of Magnaporthe oryzae 70-15.</title>
        <authorList>
            <consortium name="The Broad Institute Genome Sequencing Platform"/>
            <person name="Ma L.-J."/>
            <person name="Dead R."/>
            <person name="Young S.K."/>
            <person name="Zeng Q."/>
            <person name="Gargeya S."/>
            <person name="Fitzgerald M."/>
            <person name="Haas B."/>
            <person name="Abouelleil A."/>
            <person name="Alvarado L."/>
            <person name="Arachchi H.M."/>
            <person name="Berlin A."/>
            <person name="Brown A."/>
            <person name="Chapman S.B."/>
            <person name="Chen Z."/>
            <person name="Dunbar C."/>
            <person name="Freedman E."/>
            <person name="Gearin G."/>
            <person name="Gellesch M."/>
            <person name="Goldberg J."/>
            <person name="Griggs A."/>
            <person name="Gujja S."/>
            <person name="Heiman D."/>
            <person name="Howarth C."/>
            <person name="Larson L."/>
            <person name="Lui A."/>
            <person name="MacDonald P.J.P."/>
            <person name="Mehta T."/>
            <person name="Montmayeur A."/>
            <person name="Murphy C."/>
            <person name="Neiman D."/>
            <person name="Pearson M."/>
            <person name="Priest M."/>
            <person name="Roberts A."/>
            <person name="Saif S."/>
            <person name="Shea T."/>
            <person name="Shenoy N."/>
            <person name="Sisk P."/>
            <person name="Stolte C."/>
            <person name="Sykes S."/>
            <person name="Yandava C."/>
            <person name="Wortman J."/>
            <person name="Nusbaum C."/>
            <person name="Birren B."/>
        </authorList>
    </citation>
    <scope>NUCLEOTIDE SEQUENCE</scope>
    <source>
        <strain>70-15</strain>
    </source>
</reference>
<accession>G4NKZ1</accession>
<keyword evidence="3" id="KW-1185">Reference proteome</keyword>
<organism evidence="2 3">
    <name type="scientific">Pyricularia oryzae (strain 70-15 / ATCC MYA-4617 / FGSC 8958)</name>
    <name type="common">Rice blast fungus</name>
    <name type="synonym">Magnaporthe oryzae</name>
    <dbReference type="NCBI Taxonomy" id="242507"/>
    <lineage>
        <taxon>Eukaryota</taxon>
        <taxon>Fungi</taxon>
        <taxon>Dikarya</taxon>
        <taxon>Ascomycota</taxon>
        <taxon>Pezizomycotina</taxon>
        <taxon>Sordariomycetes</taxon>
        <taxon>Sordariomycetidae</taxon>
        <taxon>Magnaporthales</taxon>
        <taxon>Pyriculariaceae</taxon>
        <taxon>Pyricularia</taxon>
    </lineage>
</organism>
<proteinExistence type="predicted"/>
<dbReference type="RefSeq" id="XP_003721426.1">
    <property type="nucleotide sequence ID" value="XM_003721378.1"/>
</dbReference>
<dbReference type="EMBL" id="CM001237">
    <property type="protein sequence ID" value="EHA46683.1"/>
    <property type="molecule type" value="Genomic_DNA"/>
</dbReference>
<feature type="region of interest" description="Disordered" evidence="1">
    <location>
        <begin position="77"/>
        <end position="101"/>
    </location>
</feature>
<dbReference type="Proteomes" id="UP000009058">
    <property type="component" value="Chromosome 7"/>
</dbReference>
<evidence type="ECO:0000313" key="2">
    <source>
        <dbReference type="EMBL" id="EHA46683.1"/>
    </source>
</evidence>
<protein>
    <submittedName>
        <fullName evidence="2">Uncharacterized protein</fullName>
    </submittedName>
</protein>
<feature type="compositionally biased region" description="Polar residues" evidence="1">
    <location>
        <begin position="92"/>
        <end position="101"/>
    </location>
</feature>
<dbReference type="KEGG" id="mgr:MGG_09663"/>
<feature type="compositionally biased region" description="Basic and acidic residues" evidence="1">
    <location>
        <begin position="79"/>
        <end position="89"/>
    </location>
</feature>
<feature type="region of interest" description="Disordered" evidence="1">
    <location>
        <begin position="1"/>
        <end position="27"/>
    </location>
</feature>
<dbReference type="GeneID" id="2680570"/>
<dbReference type="AlphaFoldDB" id="G4NKZ1"/>
<dbReference type="OrthoDB" id="4581920at2759"/>
<gene>
    <name evidence="2" type="ORF">MGG_09663</name>
</gene>
<evidence type="ECO:0000313" key="3">
    <source>
        <dbReference type="Proteomes" id="UP000009058"/>
    </source>
</evidence>
<evidence type="ECO:0000256" key="1">
    <source>
        <dbReference type="SAM" id="MobiDB-lite"/>
    </source>
</evidence>
<dbReference type="VEuPathDB" id="FungiDB:MGG_09663"/>
<reference evidence="2 3" key="1">
    <citation type="journal article" date="2005" name="Nature">
        <title>The genome sequence of the rice blast fungus Magnaporthe grisea.</title>
        <authorList>
            <person name="Dean R.A."/>
            <person name="Talbot N.J."/>
            <person name="Ebbole D.J."/>
            <person name="Farman M.L."/>
            <person name="Mitchell T.K."/>
            <person name="Orbach M.J."/>
            <person name="Thon M."/>
            <person name="Kulkarni R."/>
            <person name="Xu J.R."/>
            <person name="Pan H."/>
            <person name="Read N.D."/>
            <person name="Lee Y.H."/>
            <person name="Carbone I."/>
            <person name="Brown D."/>
            <person name="Oh Y.Y."/>
            <person name="Donofrio N."/>
            <person name="Jeong J.S."/>
            <person name="Soanes D.M."/>
            <person name="Djonovic S."/>
            <person name="Kolomiets E."/>
            <person name="Rehmeyer C."/>
            <person name="Li W."/>
            <person name="Harding M."/>
            <person name="Kim S."/>
            <person name="Lebrun M.H."/>
            <person name="Bohnert H."/>
            <person name="Coughlan S."/>
            <person name="Butler J."/>
            <person name="Calvo S."/>
            <person name="Ma L.J."/>
            <person name="Nicol R."/>
            <person name="Purcell S."/>
            <person name="Nusbaum C."/>
            <person name="Galagan J.E."/>
            <person name="Birren B.W."/>
        </authorList>
    </citation>
    <scope>NUCLEOTIDE SEQUENCE [LARGE SCALE GENOMIC DNA]</scope>
    <source>
        <strain evidence="3">70-15 / ATCC MYA-4617 / FGSC 8958</strain>
    </source>
</reference>
<dbReference type="HOGENOM" id="CLU_2292258_0_0_1"/>
<dbReference type="InParanoid" id="G4NKZ1"/>
<sequence>MDSVKKSNQQRAPGSLQRITQYTQSNQRDVERNIQASAICPRRAQLEQVCRLWDDENGGIRTEHASVGRHCQTLYSGMEPKDNGKDNHASVKASTCRRQTS</sequence>
<name>G4NKZ1_PYRO7</name>